<proteinExistence type="inferred from homology"/>
<evidence type="ECO:0000256" key="8">
    <source>
        <dbReference type="ARBA" id="ARBA00022840"/>
    </source>
</evidence>
<dbReference type="Gene3D" id="1.10.510.10">
    <property type="entry name" value="Transferase(Phosphotransferase) domain 1"/>
    <property type="match status" value="1"/>
</dbReference>
<dbReference type="GeneID" id="110785419"/>
<evidence type="ECO:0000256" key="3">
    <source>
        <dbReference type="ARBA" id="ARBA00022679"/>
    </source>
</evidence>
<dbReference type="Pfam" id="PF08276">
    <property type="entry name" value="PAN_2"/>
    <property type="match status" value="1"/>
</dbReference>
<feature type="domain" description="EGF-like" evidence="20">
    <location>
        <begin position="294"/>
        <end position="330"/>
    </location>
</feature>
<comment type="caution">
    <text evidence="16">Lacks conserved residue(s) required for the propagation of feature annotation.</text>
</comment>
<accession>A0A9R0IAI8</accession>
<feature type="domain" description="Bulb-type lectin" evidence="21">
    <location>
        <begin position="30"/>
        <end position="158"/>
    </location>
</feature>
<reference evidence="23" key="1">
    <citation type="journal article" date="2021" name="Nat. Commun.">
        <title>Genomic analyses provide insights into spinach domestication and the genetic basis of agronomic traits.</title>
        <authorList>
            <person name="Cai X."/>
            <person name="Sun X."/>
            <person name="Xu C."/>
            <person name="Sun H."/>
            <person name="Wang X."/>
            <person name="Ge C."/>
            <person name="Zhang Z."/>
            <person name="Wang Q."/>
            <person name="Fei Z."/>
            <person name="Jiao C."/>
            <person name="Wang Q."/>
        </authorList>
    </citation>
    <scope>NUCLEOTIDE SEQUENCE [LARGE SCALE GENOMIC DNA]</scope>
    <source>
        <strain evidence="23">cv. Varoflay</strain>
    </source>
</reference>
<dbReference type="Gene3D" id="2.90.10.10">
    <property type="entry name" value="Bulb-type lectin domain"/>
    <property type="match status" value="1"/>
</dbReference>
<evidence type="ECO:0000256" key="4">
    <source>
        <dbReference type="ARBA" id="ARBA00022692"/>
    </source>
</evidence>
<evidence type="ECO:0000256" key="17">
    <source>
        <dbReference type="PROSITE-ProRule" id="PRU10141"/>
    </source>
</evidence>
<evidence type="ECO:0000256" key="2">
    <source>
        <dbReference type="ARBA" id="ARBA00022527"/>
    </source>
</evidence>
<keyword evidence="2 15" id="KW-0723">Serine/threonine-protein kinase</keyword>
<keyword evidence="23" id="KW-1185">Reference proteome</keyword>
<evidence type="ECO:0000259" key="22">
    <source>
        <dbReference type="PROSITE" id="PS50948"/>
    </source>
</evidence>
<keyword evidence="7 15" id="KW-0418">Kinase</keyword>
<keyword evidence="5" id="KW-0732">Signal</keyword>
<dbReference type="Pfam" id="PF00069">
    <property type="entry name" value="Pkinase"/>
    <property type="match status" value="1"/>
</dbReference>
<evidence type="ECO:0000256" key="7">
    <source>
        <dbReference type="ARBA" id="ARBA00022777"/>
    </source>
</evidence>
<dbReference type="InterPro" id="IPR000719">
    <property type="entry name" value="Prot_kinase_dom"/>
</dbReference>
<dbReference type="Pfam" id="PF00954">
    <property type="entry name" value="S_locus_glycop"/>
    <property type="match status" value="1"/>
</dbReference>
<organism evidence="23 24">
    <name type="scientific">Spinacia oleracea</name>
    <name type="common">Spinach</name>
    <dbReference type="NCBI Taxonomy" id="3562"/>
    <lineage>
        <taxon>Eukaryota</taxon>
        <taxon>Viridiplantae</taxon>
        <taxon>Streptophyta</taxon>
        <taxon>Embryophyta</taxon>
        <taxon>Tracheophyta</taxon>
        <taxon>Spermatophyta</taxon>
        <taxon>Magnoliopsida</taxon>
        <taxon>eudicotyledons</taxon>
        <taxon>Gunneridae</taxon>
        <taxon>Pentapetalae</taxon>
        <taxon>Caryophyllales</taxon>
        <taxon>Chenopodiaceae</taxon>
        <taxon>Chenopodioideae</taxon>
        <taxon>Anserineae</taxon>
        <taxon>Spinacia</taxon>
    </lineage>
</organism>
<dbReference type="RefSeq" id="XP_021845552.2">
    <property type="nucleotide sequence ID" value="XM_021989860.2"/>
</dbReference>
<dbReference type="InterPro" id="IPR017441">
    <property type="entry name" value="Protein_kinase_ATP_BS"/>
</dbReference>
<gene>
    <name evidence="24" type="primary">LOC110785419</name>
</gene>
<dbReference type="CDD" id="cd14066">
    <property type="entry name" value="STKc_IRAK"/>
    <property type="match status" value="1"/>
</dbReference>
<keyword evidence="11" id="KW-1015">Disulfide bond</keyword>
<dbReference type="InterPro" id="IPR000858">
    <property type="entry name" value="S_locus_glycoprot_dom"/>
</dbReference>
<evidence type="ECO:0000256" key="9">
    <source>
        <dbReference type="ARBA" id="ARBA00022989"/>
    </source>
</evidence>
<evidence type="ECO:0000256" key="5">
    <source>
        <dbReference type="ARBA" id="ARBA00022729"/>
    </source>
</evidence>
<evidence type="ECO:0000256" key="15">
    <source>
        <dbReference type="PIRNR" id="PIRNR000641"/>
    </source>
</evidence>
<dbReference type="CDD" id="cd00028">
    <property type="entry name" value="B_lectin"/>
    <property type="match status" value="1"/>
</dbReference>
<evidence type="ECO:0000256" key="6">
    <source>
        <dbReference type="ARBA" id="ARBA00022741"/>
    </source>
</evidence>
<comment type="similarity">
    <text evidence="15">Belongs to the protein kinase superfamily. Ser/Thr protein kinase family.</text>
</comment>
<keyword evidence="12" id="KW-0325">Glycoprotein</keyword>
<dbReference type="SMART" id="SM00473">
    <property type="entry name" value="PAN_AP"/>
    <property type="match status" value="1"/>
</dbReference>
<dbReference type="InterPro" id="IPR036426">
    <property type="entry name" value="Bulb-type_lectin_dom_sf"/>
</dbReference>
<feature type="domain" description="Protein kinase" evidence="19">
    <location>
        <begin position="522"/>
        <end position="810"/>
    </location>
</feature>
<dbReference type="SUPFAM" id="SSF51110">
    <property type="entry name" value="alpha-D-mannose-specific plant lectins"/>
    <property type="match status" value="1"/>
</dbReference>
<evidence type="ECO:0000256" key="16">
    <source>
        <dbReference type="PROSITE-ProRule" id="PRU00076"/>
    </source>
</evidence>
<dbReference type="GO" id="GO:0005524">
    <property type="term" value="F:ATP binding"/>
    <property type="evidence" value="ECO:0007669"/>
    <property type="project" value="UniProtKB-UniRule"/>
</dbReference>
<dbReference type="InterPro" id="IPR001480">
    <property type="entry name" value="Bulb-type_lectin_dom"/>
</dbReference>
<protein>
    <recommendedName>
        <fullName evidence="15">Receptor-like serine/threonine-protein kinase</fullName>
        <ecNumber evidence="15">2.7.11.1</ecNumber>
    </recommendedName>
</protein>
<evidence type="ECO:0000256" key="10">
    <source>
        <dbReference type="ARBA" id="ARBA00023136"/>
    </source>
</evidence>
<dbReference type="SUPFAM" id="SSF56112">
    <property type="entry name" value="Protein kinase-like (PK-like)"/>
    <property type="match status" value="1"/>
</dbReference>
<keyword evidence="10 18" id="KW-0472">Membrane</keyword>
<dbReference type="PANTHER" id="PTHR47974">
    <property type="entry name" value="OS07G0415500 PROTEIN"/>
    <property type="match status" value="1"/>
</dbReference>
<dbReference type="GO" id="GO:0048544">
    <property type="term" value="P:recognition of pollen"/>
    <property type="evidence" value="ECO:0007669"/>
    <property type="project" value="InterPro"/>
</dbReference>
<dbReference type="AlphaFoldDB" id="A0A9R0IAI8"/>
<dbReference type="SMART" id="SM00220">
    <property type="entry name" value="S_TKc"/>
    <property type="match status" value="1"/>
</dbReference>
<evidence type="ECO:0000256" key="12">
    <source>
        <dbReference type="ARBA" id="ARBA00023180"/>
    </source>
</evidence>
<dbReference type="InterPro" id="IPR024171">
    <property type="entry name" value="SRK-like_kinase"/>
</dbReference>
<dbReference type="PIRSF" id="PIRSF000641">
    <property type="entry name" value="SRK"/>
    <property type="match status" value="1"/>
</dbReference>
<dbReference type="PANTHER" id="PTHR47974:SF4">
    <property type="entry name" value="RECEPTOR-LIKE SERINE_THREONINE-PROTEIN KINASE"/>
    <property type="match status" value="1"/>
</dbReference>
<feature type="domain" description="Apple" evidence="22">
    <location>
        <begin position="344"/>
        <end position="422"/>
    </location>
</feature>
<evidence type="ECO:0000256" key="1">
    <source>
        <dbReference type="ARBA" id="ARBA00004167"/>
    </source>
</evidence>
<evidence type="ECO:0000256" key="14">
    <source>
        <dbReference type="ARBA" id="ARBA00048679"/>
    </source>
</evidence>
<dbReference type="PROSITE" id="PS50011">
    <property type="entry name" value="PROTEIN_KINASE_DOM"/>
    <property type="match status" value="1"/>
</dbReference>
<evidence type="ECO:0000259" key="21">
    <source>
        <dbReference type="PROSITE" id="PS50927"/>
    </source>
</evidence>
<dbReference type="Proteomes" id="UP000813463">
    <property type="component" value="Chromosome 3"/>
</dbReference>
<keyword evidence="16" id="KW-0245">EGF-like domain</keyword>
<evidence type="ECO:0000259" key="19">
    <source>
        <dbReference type="PROSITE" id="PS50011"/>
    </source>
</evidence>
<dbReference type="PROSITE" id="PS00107">
    <property type="entry name" value="PROTEIN_KINASE_ATP"/>
    <property type="match status" value="1"/>
</dbReference>
<dbReference type="InterPro" id="IPR003609">
    <property type="entry name" value="Pan_app"/>
</dbReference>
<keyword evidence="4 18" id="KW-0812">Transmembrane</keyword>
<dbReference type="CDD" id="cd01098">
    <property type="entry name" value="PAN_AP_plant"/>
    <property type="match status" value="1"/>
</dbReference>
<keyword evidence="24" id="KW-0675">Receptor</keyword>
<comment type="subcellular location">
    <subcellularLocation>
        <location evidence="1">Membrane</location>
        <topology evidence="1">Single-pass membrane protein</topology>
    </subcellularLocation>
</comment>
<evidence type="ECO:0000256" key="11">
    <source>
        <dbReference type="ARBA" id="ARBA00023157"/>
    </source>
</evidence>
<dbReference type="PROSITE" id="PS50927">
    <property type="entry name" value="BULB_LECTIN"/>
    <property type="match status" value="1"/>
</dbReference>
<dbReference type="InterPro" id="IPR000742">
    <property type="entry name" value="EGF"/>
</dbReference>
<dbReference type="PROSITE" id="PS50948">
    <property type="entry name" value="PAN"/>
    <property type="match status" value="1"/>
</dbReference>
<dbReference type="InterPro" id="IPR008271">
    <property type="entry name" value="Ser/Thr_kinase_AS"/>
</dbReference>
<evidence type="ECO:0000256" key="13">
    <source>
        <dbReference type="ARBA" id="ARBA00047899"/>
    </source>
</evidence>
<dbReference type="PROSITE" id="PS50026">
    <property type="entry name" value="EGF_3"/>
    <property type="match status" value="1"/>
</dbReference>
<feature type="binding site" evidence="17">
    <location>
        <position position="551"/>
    </location>
    <ligand>
        <name>ATP</name>
        <dbReference type="ChEBI" id="CHEBI:30616"/>
    </ligand>
</feature>
<sequence>MNGKKLSCNSMTNQTTLFLIMFFVFGSILSTTVVASSFLRRSASLTVKDSSLTSPDKTFSCGFYSIGSTNAYYLSIWFTNSNDKTVVWVANRDKPVNRRGSKLSLRRNGVMVLTDFDGTTAWETNTTATSNVDRVELLNTGNLVLKDNAGNILWQSFDFPTDTLLPSQLFTKNKRLVSKVGSQMFGLGSFSFFFDTDNVLKLVYDGPEISSIYWPDTQLEAYQNGRTNYNNSRVAMLDDTGMFSSSDQLQFSVSDVGDVHVRIKRRLTLDYDGNLRVYSLNESSGFWYITWQAVAKPCDVHGLCGRNGVCVYTPDPKCSCPPNYEPADLTDWSKGCNPKFNRSCADSEFVEITHVDYFGFDLNRSRPASFEECKQLCLGDCRCLAFNYRLTGEGMCFTKNSLFNGFRSVNFPASIHLRVPRSVAQTMKPETGFDVSRLECGNEQSKVVELPITYDTTIQRFKWVYIYAFASVIGILELVLLVAAWWFLYKKHGLSTSMEDGYRAISNQFRSFSYNELKTATGKFKEVLGKGGFGAVYKGILADERAVAVKKLENIFQGEEEFWAEVSTIGKINHMNLARMWGFCSERKHKLLVYELVENGSLDRHLFSTQTLVGWKERLKVAIGTAKGLAYLHHECLEWVIHCDVKPENILLDEDFEPKISDFGLAKLRQRGSQGSAELTGIRGTKGYMAPEWALNQPITAKVDVYSYGVVILELVKGIRLSSRVVDDHNDLEDISELVKIVRLAKSKMQNEEDSWVEDFVDPRLEGNFSRYQAGIMIKVGLSCVEDDKNKRPTMESVVHVLAECEDEILMSISGTS</sequence>
<dbReference type="EC" id="2.7.11.1" evidence="15"/>
<keyword evidence="6 15" id="KW-0547">Nucleotide-binding</keyword>
<comment type="catalytic activity">
    <reaction evidence="13 15">
        <text>L-threonyl-[protein] + ATP = O-phospho-L-threonyl-[protein] + ADP + H(+)</text>
        <dbReference type="Rhea" id="RHEA:46608"/>
        <dbReference type="Rhea" id="RHEA-COMP:11060"/>
        <dbReference type="Rhea" id="RHEA-COMP:11605"/>
        <dbReference type="ChEBI" id="CHEBI:15378"/>
        <dbReference type="ChEBI" id="CHEBI:30013"/>
        <dbReference type="ChEBI" id="CHEBI:30616"/>
        <dbReference type="ChEBI" id="CHEBI:61977"/>
        <dbReference type="ChEBI" id="CHEBI:456216"/>
        <dbReference type="EC" id="2.7.11.1"/>
    </reaction>
</comment>
<dbReference type="InterPro" id="IPR011009">
    <property type="entry name" value="Kinase-like_dom_sf"/>
</dbReference>
<keyword evidence="8 15" id="KW-0067">ATP-binding</keyword>
<comment type="catalytic activity">
    <reaction evidence="14 15">
        <text>L-seryl-[protein] + ATP = O-phospho-L-seryl-[protein] + ADP + H(+)</text>
        <dbReference type="Rhea" id="RHEA:17989"/>
        <dbReference type="Rhea" id="RHEA-COMP:9863"/>
        <dbReference type="Rhea" id="RHEA-COMP:11604"/>
        <dbReference type="ChEBI" id="CHEBI:15378"/>
        <dbReference type="ChEBI" id="CHEBI:29999"/>
        <dbReference type="ChEBI" id="CHEBI:30616"/>
        <dbReference type="ChEBI" id="CHEBI:83421"/>
        <dbReference type="ChEBI" id="CHEBI:456216"/>
        <dbReference type="EC" id="2.7.11.1"/>
    </reaction>
</comment>
<evidence type="ECO:0000313" key="23">
    <source>
        <dbReference type="Proteomes" id="UP000813463"/>
    </source>
</evidence>
<dbReference type="PROSITE" id="PS00108">
    <property type="entry name" value="PROTEIN_KINASE_ST"/>
    <property type="match status" value="1"/>
</dbReference>
<dbReference type="GO" id="GO:0016020">
    <property type="term" value="C:membrane"/>
    <property type="evidence" value="ECO:0007669"/>
    <property type="project" value="UniProtKB-SubCell"/>
</dbReference>
<reference evidence="24" key="2">
    <citation type="submission" date="2025-08" db="UniProtKB">
        <authorList>
            <consortium name="RefSeq"/>
        </authorList>
    </citation>
    <scope>IDENTIFICATION</scope>
    <source>
        <tissue evidence="24">Leaf</tissue>
    </source>
</reference>
<evidence type="ECO:0000259" key="20">
    <source>
        <dbReference type="PROSITE" id="PS50026"/>
    </source>
</evidence>
<keyword evidence="9 18" id="KW-1133">Transmembrane helix</keyword>
<feature type="transmembrane region" description="Helical" evidence="18">
    <location>
        <begin position="463"/>
        <end position="488"/>
    </location>
</feature>
<dbReference type="KEGG" id="soe:110785419"/>
<evidence type="ECO:0000256" key="18">
    <source>
        <dbReference type="SAM" id="Phobius"/>
    </source>
</evidence>
<evidence type="ECO:0000313" key="24">
    <source>
        <dbReference type="RefSeq" id="XP_021845552.2"/>
    </source>
</evidence>
<dbReference type="Pfam" id="PF01453">
    <property type="entry name" value="B_lectin"/>
    <property type="match status" value="1"/>
</dbReference>
<dbReference type="GO" id="GO:0004674">
    <property type="term" value="F:protein serine/threonine kinase activity"/>
    <property type="evidence" value="ECO:0007669"/>
    <property type="project" value="UniProtKB-KW"/>
</dbReference>
<dbReference type="SMART" id="SM00108">
    <property type="entry name" value="B_lectin"/>
    <property type="match status" value="1"/>
</dbReference>
<keyword evidence="3 15" id="KW-0808">Transferase</keyword>
<dbReference type="Gene3D" id="3.30.200.20">
    <property type="entry name" value="Phosphorylase Kinase, domain 1"/>
    <property type="match status" value="1"/>
</dbReference>
<name>A0A9R0IAI8_SPIOL</name>
<dbReference type="Gene3D" id="3.50.4.10">
    <property type="entry name" value="Hepatocyte Growth Factor"/>
    <property type="match status" value="1"/>
</dbReference>